<protein>
    <submittedName>
        <fullName evidence="1">Uncharacterized protein</fullName>
    </submittedName>
</protein>
<dbReference type="EMBL" id="CP064981">
    <property type="protein sequence ID" value="QQR92373.1"/>
    <property type="molecule type" value="Genomic_DNA"/>
</dbReference>
<reference evidence="1" key="1">
    <citation type="submission" date="2020-11" db="EMBL/GenBank/DDBJ databases">
        <title>Connecting structure to function with the recovery of over 1000 high-quality activated sludge metagenome-assembled genomes encoding full-length rRNA genes using long-read sequencing.</title>
        <authorList>
            <person name="Singleton C.M."/>
            <person name="Petriglieri F."/>
            <person name="Kristensen J.M."/>
            <person name="Kirkegaard R.H."/>
            <person name="Michaelsen T.Y."/>
            <person name="Andersen M.H."/>
            <person name="Karst S.M."/>
            <person name="Dueholm M.S."/>
            <person name="Nielsen P.H."/>
            <person name="Albertsen M."/>
        </authorList>
    </citation>
    <scope>NUCLEOTIDE SEQUENCE</scope>
    <source>
        <strain evidence="1">Fred_18-Q3-R57-64_BAT3C.431</strain>
    </source>
</reference>
<dbReference type="AlphaFoldDB" id="A0A7T9DJA5"/>
<proteinExistence type="predicted"/>
<sequence>MATPPRKRWRKIPSKRLVRAGVLTRFARAYELAAEAGKLRPSKKEKQARIKKALEWITRRYPTKLPELHHQLDTQLHRLSDQLWRLTWITSRNDDPVNAAERERMSRAKGGIVDFLYSTNSLQAKLYAFARLRMILQASKILLQRHDIERQRIMIQQVERLQKELQQGGWGA</sequence>
<gene>
    <name evidence="1" type="ORF">IPJ89_04420</name>
</gene>
<dbReference type="Proteomes" id="UP000596004">
    <property type="component" value="Chromosome"/>
</dbReference>
<organism evidence="1">
    <name type="scientific">Candidatus Iainarchaeum sp</name>
    <dbReference type="NCBI Taxonomy" id="3101447"/>
    <lineage>
        <taxon>Archaea</taxon>
        <taxon>Candidatus Iainarchaeota</taxon>
        <taxon>Candidatus Iainarchaeia</taxon>
        <taxon>Candidatus Iainarchaeales</taxon>
        <taxon>Candidatus Iainarchaeaceae</taxon>
        <taxon>Candidatus Iainarchaeum</taxon>
    </lineage>
</organism>
<accession>A0A7T9DJA5</accession>
<evidence type="ECO:0000313" key="1">
    <source>
        <dbReference type="EMBL" id="QQR92373.1"/>
    </source>
</evidence>
<name>A0A7T9DJA5_9ARCH</name>